<reference evidence="1 2" key="1">
    <citation type="submission" date="2018-11" db="EMBL/GenBank/DDBJ databases">
        <title>Flavobacterium sp. nov., YIM 102701-2 draft genome.</title>
        <authorList>
            <person name="Li G."/>
            <person name="Jiang Y."/>
        </authorList>
    </citation>
    <scope>NUCLEOTIDE SEQUENCE [LARGE SCALE GENOMIC DNA]</scope>
    <source>
        <strain evidence="1 2">YIM 102701-2</strain>
    </source>
</reference>
<keyword evidence="2" id="KW-1185">Reference proteome</keyword>
<dbReference type="OrthoDB" id="9809953at2"/>
<dbReference type="NCBIfam" id="NF033711">
    <property type="entry name" value="T9SS_PorQ"/>
    <property type="match status" value="1"/>
</dbReference>
<evidence type="ECO:0000313" key="2">
    <source>
        <dbReference type="Proteomes" id="UP000275719"/>
    </source>
</evidence>
<protein>
    <submittedName>
        <fullName evidence="1">Type IX secretion system protein PorQ</fullName>
    </submittedName>
</protein>
<dbReference type="NCBIfam" id="NF033709">
    <property type="entry name" value="PorV_fam"/>
    <property type="match status" value="1"/>
</dbReference>
<dbReference type="AlphaFoldDB" id="A0A3P3W7Z0"/>
<organism evidence="1 2">
    <name type="scientific">Paenimyroides tangerinum</name>
    <dbReference type="NCBI Taxonomy" id="2488728"/>
    <lineage>
        <taxon>Bacteria</taxon>
        <taxon>Pseudomonadati</taxon>
        <taxon>Bacteroidota</taxon>
        <taxon>Flavobacteriia</taxon>
        <taxon>Flavobacteriales</taxon>
        <taxon>Flavobacteriaceae</taxon>
        <taxon>Paenimyroides</taxon>
    </lineage>
</organism>
<dbReference type="EMBL" id="RQVQ01000020">
    <property type="protein sequence ID" value="RRJ90086.1"/>
    <property type="molecule type" value="Genomic_DNA"/>
</dbReference>
<name>A0A3P3W7Z0_9FLAO</name>
<gene>
    <name evidence="1" type="primary">porQ</name>
    <name evidence="1" type="ORF">EG240_10065</name>
</gene>
<sequence>MNKKIFTVIGLLLGQFVFAQLGGRETYQFLNLPISPSQAALGGKNVTVYNYDVNQAFMNPASINEAMDNNVSLNFSKYYGDLNYGTMAYSKKFKNNRQFQIGVQYLNYGSMDGYDENGFETGSFTGNEVAVSVGYSHHITGTNFYVGSNLKVISSKLESYGSFAAGFDFGGMYVNPETGFNAGLTLRNVGTQLDSYHKVNENLPFEITAGISKRLENVPVRWHLTLENLQKWNVGFSNPNRGDVGLDGQVTEEKVSFFNNAMRHVIIGAELFPEKKFNIRLAYNFRKGYEMKVLEQKNFSGFSAGFGFRYNRLRFDYSYSRFTLAANTSMFGLSLNLK</sequence>
<evidence type="ECO:0000313" key="1">
    <source>
        <dbReference type="EMBL" id="RRJ90086.1"/>
    </source>
</evidence>
<dbReference type="RefSeq" id="WP_125019273.1">
    <property type="nucleotide sequence ID" value="NZ_RQVQ01000020.1"/>
</dbReference>
<dbReference type="Proteomes" id="UP000275719">
    <property type="component" value="Unassembled WGS sequence"/>
</dbReference>
<proteinExistence type="predicted"/>
<accession>A0A3P3W7Z0</accession>
<comment type="caution">
    <text evidence="1">The sequence shown here is derived from an EMBL/GenBank/DDBJ whole genome shotgun (WGS) entry which is preliminary data.</text>
</comment>